<dbReference type="PANTHER" id="PTHR47371:SF3">
    <property type="entry name" value="PHOSPHOGLYCEROL TRANSFERASE I"/>
    <property type="match status" value="1"/>
</dbReference>
<name>A0ABS4KC88_9FIRM</name>
<keyword evidence="10" id="KW-1185">Reference proteome</keyword>
<dbReference type="InterPro" id="IPR017850">
    <property type="entry name" value="Alkaline_phosphatase_core_sf"/>
</dbReference>
<sequence length="601" mass="71320">MEGKKNSNIYIYSLFLALIICISTLLITALGYNIDNLFVSYFKDFRVFLYNYILIYLFILTITFLTRSLRISFILNAILLNIGSYANYIKIIYREEPLYAVDLLIAKEGLTMAKKYDLNFSSINFLVLIVSMIFSFYIFYKMKDYIFDYNNYRKRTLYSFLILVFFIYFIIFNTDKYHALGKKSGANTWVEIEGYESKGFVYPFIYSIKSTKNYKYKDYDEKKAEEIYNSYNYEHIPEDKKVNIVAIMLESFKDFSVYQSEDLVFQKDPYEYFHKLQRESLSGNLLVNSFGGGTFLTETNFLTGIKHTPRFNKKTWSYPMYFKNEGYKNIAFHPYIGTFYNRNNAYKNLGFDEFYEYDKTFKDINESILCDVDFYNFIVNKFSEKDENQKAFNFAVTYQNHGPYSKEKASEENTYIKWKDSYSEEWYNYFNNYLTGIHSSSNALEILVDYFSSINEPTVLILFGDHSPSMGDQKICFDMFNINYDPSKNEGMENVYTTPYVVWANNSAKRTIGKDFVGDTRTLEPALFMSNIFKYMGYKGDNYNQFLQDTSKDINIIKETWFSVNGEYTKNPSDEAMEKINNFRNMEYYMSYLLDKIEKNI</sequence>
<dbReference type="CDD" id="cd16015">
    <property type="entry name" value="LTA_synthase"/>
    <property type="match status" value="1"/>
</dbReference>
<dbReference type="PANTHER" id="PTHR47371">
    <property type="entry name" value="LIPOTEICHOIC ACID SYNTHASE"/>
    <property type="match status" value="1"/>
</dbReference>
<evidence type="ECO:0000256" key="3">
    <source>
        <dbReference type="ARBA" id="ARBA00022475"/>
    </source>
</evidence>
<organism evidence="9 10">
    <name type="scientific">Peptoniphilus stercorisuis</name>
    <dbReference type="NCBI Taxonomy" id="1436965"/>
    <lineage>
        <taxon>Bacteria</taxon>
        <taxon>Bacillati</taxon>
        <taxon>Bacillota</taxon>
        <taxon>Tissierellia</taxon>
        <taxon>Tissierellales</taxon>
        <taxon>Peptoniphilaceae</taxon>
        <taxon>Peptoniphilus</taxon>
    </lineage>
</organism>
<gene>
    <name evidence="9" type="ORF">J2Z71_000934</name>
</gene>
<proteinExistence type="predicted"/>
<evidence type="ECO:0000256" key="7">
    <source>
        <dbReference type="SAM" id="Phobius"/>
    </source>
</evidence>
<feature type="transmembrane region" description="Helical" evidence="7">
    <location>
        <begin position="156"/>
        <end position="174"/>
    </location>
</feature>
<evidence type="ECO:0000313" key="9">
    <source>
        <dbReference type="EMBL" id="MBP2025404.1"/>
    </source>
</evidence>
<evidence type="ECO:0000256" key="5">
    <source>
        <dbReference type="ARBA" id="ARBA00022989"/>
    </source>
</evidence>
<feature type="transmembrane region" description="Helical" evidence="7">
    <location>
        <begin position="120"/>
        <end position="140"/>
    </location>
</feature>
<comment type="subcellular location">
    <subcellularLocation>
        <location evidence="1">Cell membrane</location>
        <topology evidence="1">Multi-pass membrane protein</topology>
    </subcellularLocation>
</comment>
<dbReference type="InterPro" id="IPR000917">
    <property type="entry name" value="Sulfatase_N"/>
</dbReference>
<comment type="pathway">
    <text evidence="2">Cell wall biogenesis; lipoteichoic acid biosynthesis.</text>
</comment>
<evidence type="ECO:0000256" key="4">
    <source>
        <dbReference type="ARBA" id="ARBA00022692"/>
    </source>
</evidence>
<evidence type="ECO:0000259" key="8">
    <source>
        <dbReference type="Pfam" id="PF00884"/>
    </source>
</evidence>
<evidence type="ECO:0000313" key="10">
    <source>
        <dbReference type="Proteomes" id="UP001519306"/>
    </source>
</evidence>
<protein>
    <submittedName>
        <fullName evidence="9">Phosphoglycerol transferase MdoB-like AlkP superfamily enzyme</fullName>
    </submittedName>
</protein>
<evidence type="ECO:0000256" key="6">
    <source>
        <dbReference type="ARBA" id="ARBA00023136"/>
    </source>
</evidence>
<dbReference type="RefSeq" id="WP_210060695.1">
    <property type="nucleotide sequence ID" value="NZ_JAGGLJ010000007.1"/>
</dbReference>
<accession>A0ABS4KC88</accession>
<dbReference type="Gene3D" id="3.40.720.10">
    <property type="entry name" value="Alkaline Phosphatase, subunit A"/>
    <property type="match status" value="1"/>
</dbReference>
<dbReference type="EMBL" id="JAGGLJ010000007">
    <property type="protein sequence ID" value="MBP2025404.1"/>
    <property type="molecule type" value="Genomic_DNA"/>
</dbReference>
<feature type="domain" description="Sulfatase N-terminal" evidence="8">
    <location>
        <begin position="243"/>
        <end position="512"/>
    </location>
</feature>
<dbReference type="Proteomes" id="UP001519306">
    <property type="component" value="Unassembled WGS sequence"/>
</dbReference>
<keyword evidence="4 7" id="KW-0812">Transmembrane</keyword>
<dbReference type="InterPro" id="IPR050448">
    <property type="entry name" value="OpgB/LTA_synthase_biosynth"/>
</dbReference>
<keyword evidence="3" id="KW-1003">Cell membrane</keyword>
<keyword evidence="6 7" id="KW-0472">Membrane</keyword>
<feature type="transmembrane region" description="Helical" evidence="7">
    <location>
        <begin position="47"/>
        <end position="66"/>
    </location>
</feature>
<keyword evidence="5 7" id="KW-1133">Transmembrane helix</keyword>
<comment type="caution">
    <text evidence="9">The sequence shown here is derived from an EMBL/GenBank/DDBJ whole genome shotgun (WGS) entry which is preliminary data.</text>
</comment>
<dbReference type="SUPFAM" id="SSF53649">
    <property type="entry name" value="Alkaline phosphatase-like"/>
    <property type="match status" value="1"/>
</dbReference>
<dbReference type="Pfam" id="PF00884">
    <property type="entry name" value="Sulfatase"/>
    <property type="match status" value="1"/>
</dbReference>
<evidence type="ECO:0000256" key="2">
    <source>
        <dbReference type="ARBA" id="ARBA00004936"/>
    </source>
</evidence>
<reference evidence="9 10" key="1">
    <citation type="submission" date="2021-03" db="EMBL/GenBank/DDBJ databases">
        <title>Genomic Encyclopedia of Type Strains, Phase IV (KMG-IV): sequencing the most valuable type-strain genomes for metagenomic binning, comparative biology and taxonomic classification.</title>
        <authorList>
            <person name="Goeker M."/>
        </authorList>
    </citation>
    <scope>NUCLEOTIDE SEQUENCE [LARGE SCALE GENOMIC DNA]</scope>
    <source>
        <strain evidence="9 10">DSM 27563</strain>
    </source>
</reference>
<evidence type="ECO:0000256" key="1">
    <source>
        <dbReference type="ARBA" id="ARBA00004651"/>
    </source>
</evidence>
<feature type="transmembrane region" description="Helical" evidence="7">
    <location>
        <begin position="73"/>
        <end position="93"/>
    </location>
</feature>
<feature type="transmembrane region" description="Helical" evidence="7">
    <location>
        <begin position="9"/>
        <end position="32"/>
    </location>
</feature>